<dbReference type="InterPro" id="IPR002410">
    <property type="entry name" value="Peptidase_S33"/>
</dbReference>
<evidence type="ECO:0000313" key="18">
    <source>
        <dbReference type="Proteomes" id="UP000439591"/>
    </source>
</evidence>
<keyword evidence="7 11" id="KW-0963">Cytoplasm</keyword>
<evidence type="ECO:0000313" key="17">
    <source>
        <dbReference type="Proteomes" id="UP000435877"/>
    </source>
</evidence>
<dbReference type="Proteomes" id="UP000435877">
    <property type="component" value="Unassembled WGS sequence"/>
</dbReference>
<dbReference type="AlphaFoldDB" id="A0A5S9MTK9"/>
<dbReference type="EMBL" id="CACSIM010000001">
    <property type="protein sequence ID" value="CAA0080564.1"/>
    <property type="molecule type" value="Genomic_DNA"/>
</dbReference>
<evidence type="ECO:0000256" key="4">
    <source>
        <dbReference type="ARBA" id="ARBA00012568"/>
    </source>
</evidence>
<dbReference type="InterPro" id="IPR029058">
    <property type="entry name" value="AB_hydrolase_fold"/>
</dbReference>
<keyword evidence="17" id="KW-1185">Reference proteome</keyword>
<evidence type="ECO:0000256" key="10">
    <source>
        <dbReference type="ARBA" id="ARBA00029605"/>
    </source>
</evidence>
<dbReference type="PANTHER" id="PTHR43722:SF1">
    <property type="entry name" value="PROLINE IMINOPEPTIDASE"/>
    <property type="match status" value="1"/>
</dbReference>
<evidence type="ECO:0000256" key="7">
    <source>
        <dbReference type="ARBA" id="ARBA00022490"/>
    </source>
</evidence>
<evidence type="ECO:0000256" key="12">
    <source>
        <dbReference type="PIRSR" id="PIRSR006431-1"/>
    </source>
</evidence>
<dbReference type="OrthoDB" id="9780765at2"/>
<dbReference type="PRINTS" id="PR00793">
    <property type="entry name" value="PROAMNOPTASE"/>
</dbReference>
<keyword evidence="9 11" id="KW-0378">Hydrolase</keyword>
<name>A0A5S9MTK9_9GAMM</name>
<comment type="similarity">
    <text evidence="3 11 13">Belongs to the peptidase S33 family.</text>
</comment>
<evidence type="ECO:0000256" key="5">
    <source>
        <dbReference type="ARBA" id="ARBA00021843"/>
    </source>
</evidence>
<reference evidence="17 18" key="1">
    <citation type="submission" date="2019-11" db="EMBL/GenBank/DDBJ databases">
        <authorList>
            <person name="Holert J."/>
        </authorList>
    </citation>
    <scope>NUCLEOTIDE SEQUENCE [LARGE SCALE GENOMIC DNA]</scope>
    <source>
        <strain evidence="15">BC3_2A</strain>
        <strain evidence="16">SB11_1A</strain>
    </source>
</reference>
<organism evidence="15 18">
    <name type="scientific">Zhongshania aliphaticivorans</name>
    <dbReference type="NCBI Taxonomy" id="1470434"/>
    <lineage>
        <taxon>Bacteria</taxon>
        <taxon>Pseudomonadati</taxon>
        <taxon>Pseudomonadota</taxon>
        <taxon>Gammaproteobacteria</taxon>
        <taxon>Cellvibrionales</taxon>
        <taxon>Spongiibacteraceae</taxon>
        <taxon>Zhongshania</taxon>
    </lineage>
</organism>
<comment type="subcellular location">
    <subcellularLocation>
        <location evidence="2 11">Cytoplasm</location>
    </subcellularLocation>
</comment>
<evidence type="ECO:0000256" key="6">
    <source>
        <dbReference type="ARBA" id="ARBA00022438"/>
    </source>
</evidence>
<feature type="active site" description="Proton donor" evidence="12">
    <location>
        <position position="293"/>
    </location>
</feature>
<dbReference type="GO" id="GO:0006508">
    <property type="term" value="P:proteolysis"/>
    <property type="evidence" value="ECO:0007669"/>
    <property type="project" value="UniProtKB-KW"/>
</dbReference>
<dbReference type="SUPFAM" id="SSF53474">
    <property type="entry name" value="alpha/beta-Hydrolases"/>
    <property type="match status" value="1"/>
</dbReference>
<evidence type="ECO:0000256" key="3">
    <source>
        <dbReference type="ARBA" id="ARBA00010088"/>
    </source>
</evidence>
<accession>A0A5S9MTK9</accession>
<evidence type="ECO:0000256" key="13">
    <source>
        <dbReference type="RuleBase" id="RU003421"/>
    </source>
</evidence>
<evidence type="ECO:0000256" key="1">
    <source>
        <dbReference type="ARBA" id="ARBA00001585"/>
    </source>
</evidence>
<protein>
    <recommendedName>
        <fullName evidence="5 11">Proline iminopeptidase</fullName>
        <shortName evidence="11">PIP</shortName>
        <ecNumber evidence="4 11">3.4.11.5</ecNumber>
    </recommendedName>
    <alternativeName>
        <fullName evidence="10 11">Prolyl aminopeptidase</fullName>
    </alternativeName>
</protein>
<evidence type="ECO:0000313" key="15">
    <source>
        <dbReference type="EMBL" id="CAA0080564.1"/>
    </source>
</evidence>
<evidence type="ECO:0000256" key="9">
    <source>
        <dbReference type="ARBA" id="ARBA00022801"/>
    </source>
</evidence>
<dbReference type="NCBIfam" id="TIGR01249">
    <property type="entry name" value="pro_imino_pep_1"/>
    <property type="match status" value="1"/>
</dbReference>
<dbReference type="EMBL" id="CACSIK010000001">
    <property type="protein sequence ID" value="CAA0085569.1"/>
    <property type="molecule type" value="Genomic_DNA"/>
</dbReference>
<dbReference type="GO" id="GO:0004177">
    <property type="term" value="F:aminopeptidase activity"/>
    <property type="evidence" value="ECO:0007669"/>
    <property type="project" value="UniProtKB-UniRule"/>
</dbReference>
<dbReference type="Pfam" id="PF00561">
    <property type="entry name" value="Abhydrolase_1"/>
    <property type="match status" value="1"/>
</dbReference>
<gene>
    <name evidence="15" type="primary">pip_1</name>
    <name evidence="16" type="synonym">pip_2</name>
    <name evidence="16" type="ORF">IHBHHGIJ_00857</name>
    <name evidence="15" type="ORF">KFEGEMFD_00294</name>
</gene>
<evidence type="ECO:0000256" key="2">
    <source>
        <dbReference type="ARBA" id="ARBA00004496"/>
    </source>
</evidence>
<dbReference type="GO" id="GO:0005737">
    <property type="term" value="C:cytoplasm"/>
    <property type="evidence" value="ECO:0007669"/>
    <property type="project" value="UniProtKB-SubCell"/>
</dbReference>
<dbReference type="InterPro" id="IPR000073">
    <property type="entry name" value="AB_hydrolase_1"/>
</dbReference>
<dbReference type="RefSeq" id="WP_159267517.1">
    <property type="nucleotide sequence ID" value="NZ_CACSIK010000001.1"/>
</dbReference>
<proteinExistence type="inferred from homology"/>
<dbReference type="EC" id="3.4.11.5" evidence="4 11"/>
<evidence type="ECO:0000313" key="16">
    <source>
        <dbReference type="EMBL" id="CAA0085569.1"/>
    </source>
</evidence>
<feature type="domain" description="AB hydrolase-1" evidence="14">
    <location>
        <begin position="37"/>
        <end position="295"/>
    </location>
</feature>
<dbReference type="InterPro" id="IPR005944">
    <property type="entry name" value="Pro_iminopeptidase"/>
</dbReference>
<dbReference type="Proteomes" id="UP000439591">
    <property type="component" value="Unassembled WGS sequence"/>
</dbReference>
<feature type="active site" evidence="12">
    <location>
        <position position="265"/>
    </location>
</feature>
<dbReference type="Gene3D" id="3.40.50.1820">
    <property type="entry name" value="alpha/beta hydrolase"/>
    <property type="match status" value="1"/>
</dbReference>
<sequence>MILKKRYPPSSSFASYINTESTHQIYAEASGNPHGIPVVFLHGGPGSSCNNNHRRYFDPSRYYIIAYDQRGCGLSTPNGELKNNTSQYLIDDLERIRQHYNIKQWLVFGGSWGACLGLLYAQAHPEQTSGLILRGTFLARGKDLLWFAQHGASELFPSDWKAFTQEIPRNERHDLVTAFYQRLHHGDHSTQLKYAGIWSRWSNKVATHNLTPSGTNRAADDALIRKVKIETHYAHHRYFIVENQILANIDKLPKVPVTIIHGTLDRTCLLSASQQLAAAIPDSELILLDNTGHLIEEEKMISALVNSTDQYIKKLARTARIRTK</sequence>
<dbReference type="PANTHER" id="PTHR43722">
    <property type="entry name" value="PROLINE IMINOPEPTIDASE"/>
    <property type="match status" value="1"/>
</dbReference>
<dbReference type="PIRSF" id="PIRSF006431">
    <property type="entry name" value="Pept_S33"/>
    <property type="match status" value="1"/>
</dbReference>
<comment type="catalytic activity">
    <reaction evidence="1 11 13">
        <text>Release of N-terminal proline from a peptide.</text>
        <dbReference type="EC" id="3.4.11.5"/>
    </reaction>
</comment>
<evidence type="ECO:0000256" key="11">
    <source>
        <dbReference type="PIRNR" id="PIRNR006431"/>
    </source>
</evidence>
<feature type="active site" description="Nucleophile" evidence="12">
    <location>
        <position position="111"/>
    </location>
</feature>
<keyword evidence="8 11" id="KW-0645">Protease</keyword>
<keyword evidence="6 11" id="KW-0031">Aminopeptidase</keyword>
<evidence type="ECO:0000256" key="8">
    <source>
        <dbReference type="ARBA" id="ARBA00022670"/>
    </source>
</evidence>
<evidence type="ECO:0000259" key="14">
    <source>
        <dbReference type="Pfam" id="PF00561"/>
    </source>
</evidence>